<protein>
    <submittedName>
        <fullName evidence="2">Uncharacterized protein</fullName>
    </submittedName>
</protein>
<organism evidence="2 3">
    <name type="scientific">Agromyces agglutinans</name>
    <dbReference type="NCBI Taxonomy" id="2662258"/>
    <lineage>
        <taxon>Bacteria</taxon>
        <taxon>Bacillati</taxon>
        <taxon>Actinomycetota</taxon>
        <taxon>Actinomycetes</taxon>
        <taxon>Micrococcales</taxon>
        <taxon>Microbacteriaceae</taxon>
        <taxon>Agromyces</taxon>
    </lineage>
</organism>
<gene>
    <name evidence="2" type="ORF">GE115_06690</name>
</gene>
<proteinExistence type="predicted"/>
<dbReference type="EMBL" id="WJIF01000003">
    <property type="protein sequence ID" value="MRG59560.1"/>
    <property type="molecule type" value="Genomic_DNA"/>
</dbReference>
<dbReference type="AlphaFoldDB" id="A0A6I2FA15"/>
<keyword evidence="1" id="KW-0472">Membrane</keyword>
<comment type="caution">
    <text evidence="2">The sequence shown here is derived from an EMBL/GenBank/DDBJ whole genome shotgun (WGS) entry which is preliminary data.</text>
</comment>
<evidence type="ECO:0000313" key="2">
    <source>
        <dbReference type="EMBL" id="MRG59560.1"/>
    </source>
</evidence>
<reference evidence="2 3" key="1">
    <citation type="submission" date="2019-10" db="EMBL/GenBank/DDBJ databases">
        <authorList>
            <person name="Nie G."/>
            <person name="Ming H."/>
            <person name="Yi B."/>
        </authorList>
    </citation>
    <scope>NUCLEOTIDE SEQUENCE [LARGE SCALE GENOMIC DNA]</scope>
    <source>
        <strain evidence="2 3">CFH 90414</strain>
    </source>
</reference>
<keyword evidence="1" id="KW-0812">Transmembrane</keyword>
<sequence length="310" mass="33735">MPTTLGVKREPAPEGGGIDCDRATTARRVWLSILGFSIVVLGIGSVVTFGWMIDETRFDRPSPELDEFERHVEKLPGVRRVDTERWVEAPTFSNPTSWMTVAVDQAGLPGLLDAACSTDYPDAITWSIHVRTPAATEVTLRAAPTLRNAADRDARCPDFGFDAVRLVGELDRVVPGLAIQPAIWEEGRFALAALEEAPSAGYTHLLPLIEHADDLIAAAGIAENDAVEIDAMNLGLILEPGESAEYLAMLSRLAEDHAVSSYWADGGGTPIDGVEKVQIIAPDRQHRAIEDTVRSSRLHIAELPVRFLEQ</sequence>
<evidence type="ECO:0000256" key="1">
    <source>
        <dbReference type="SAM" id="Phobius"/>
    </source>
</evidence>
<keyword evidence="3" id="KW-1185">Reference proteome</keyword>
<dbReference type="Proteomes" id="UP000431080">
    <property type="component" value="Unassembled WGS sequence"/>
</dbReference>
<dbReference type="RefSeq" id="WP_153684032.1">
    <property type="nucleotide sequence ID" value="NZ_WJIF01000003.1"/>
</dbReference>
<evidence type="ECO:0000313" key="3">
    <source>
        <dbReference type="Proteomes" id="UP000431080"/>
    </source>
</evidence>
<name>A0A6I2FA15_9MICO</name>
<accession>A0A6I2FA15</accession>
<keyword evidence="1" id="KW-1133">Transmembrane helix</keyword>
<feature type="transmembrane region" description="Helical" evidence="1">
    <location>
        <begin position="29"/>
        <end position="53"/>
    </location>
</feature>